<sequence length="320" mass="36050">MKQKISTVVYMTLIVGVFCTFSAISKAEQQVYTFDVCGAPNSYEPGWVPNGDPMVNGKMTLIIDSAKGLLTLKPSQELLNSTRYVSLHAHLYDLQHRYDNSDLGQSTICWAYYNHSGRGGHCARDDYDCQTLTGVENWPWTKYGYSVDWYRNYLRTVARENAEGWWFMYHSAGGHFATDKNGHLIEWDGSPFMESSFLGENKIRSDCNARLGRPLANRDFGLGDQCNRMLHGVMADDYFLDANGVGWLDENGNLTESAIAHGYDLETEYLFYNYRDNGQSDRWGGPDGGAGGFITGDAEGRCAQWPPEDYGLLHTHKADQ</sequence>
<dbReference type="EMBL" id="CZRL01000045">
    <property type="protein sequence ID" value="CUS50931.1"/>
    <property type="molecule type" value="Genomic_DNA"/>
</dbReference>
<name>A0A160TPI9_9ZZZZ</name>
<evidence type="ECO:0000313" key="1">
    <source>
        <dbReference type="EMBL" id="CUS50931.1"/>
    </source>
</evidence>
<protein>
    <submittedName>
        <fullName evidence="1">Uncharacterized protein</fullName>
    </submittedName>
</protein>
<accession>A0A160TPI9</accession>
<proteinExistence type="predicted"/>
<reference evidence="1" key="1">
    <citation type="submission" date="2015-10" db="EMBL/GenBank/DDBJ databases">
        <authorList>
            <person name="Gilbert D.G."/>
        </authorList>
    </citation>
    <scope>NUCLEOTIDE SEQUENCE</scope>
</reference>
<organism evidence="1">
    <name type="scientific">hydrothermal vent metagenome</name>
    <dbReference type="NCBI Taxonomy" id="652676"/>
    <lineage>
        <taxon>unclassified sequences</taxon>
        <taxon>metagenomes</taxon>
        <taxon>ecological metagenomes</taxon>
    </lineage>
</organism>
<dbReference type="AlphaFoldDB" id="A0A160TPI9"/>
<gene>
    <name evidence="1" type="ORF">MGWOODY_XGa2272</name>
</gene>